<dbReference type="PATRIC" id="fig|571913.6.peg.702"/>
<dbReference type="Proteomes" id="UP000066480">
    <property type="component" value="Chromosome"/>
</dbReference>
<name>A0A0K1JPG2_9MICO</name>
<evidence type="ECO:0000256" key="2">
    <source>
        <dbReference type="ARBA" id="ARBA00022737"/>
    </source>
</evidence>
<dbReference type="CDD" id="cd00200">
    <property type="entry name" value="WD40"/>
    <property type="match status" value="1"/>
</dbReference>
<dbReference type="PROSITE" id="PS50082">
    <property type="entry name" value="WD_REPEATS_2"/>
    <property type="match status" value="6"/>
</dbReference>
<feature type="repeat" description="WD" evidence="3">
    <location>
        <begin position="975"/>
        <end position="1016"/>
    </location>
</feature>
<dbReference type="InterPro" id="IPR002182">
    <property type="entry name" value="NB-ARC"/>
</dbReference>
<dbReference type="PANTHER" id="PTHR22847:SF637">
    <property type="entry name" value="WD REPEAT DOMAIN 5B"/>
    <property type="match status" value="1"/>
</dbReference>
<evidence type="ECO:0000259" key="4">
    <source>
        <dbReference type="Pfam" id="PF00931"/>
    </source>
</evidence>
<keyword evidence="1 3" id="KW-0853">WD repeat</keyword>
<dbReference type="EMBL" id="CP011112">
    <property type="protein sequence ID" value="AKU18601.1"/>
    <property type="molecule type" value="Genomic_DNA"/>
</dbReference>
<dbReference type="PANTHER" id="PTHR22847">
    <property type="entry name" value="WD40 REPEAT PROTEIN"/>
    <property type="match status" value="1"/>
</dbReference>
<dbReference type="InterPro" id="IPR041452">
    <property type="entry name" value="APAF1_C"/>
</dbReference>
<dbReference type="InterPro" id="IPR020472">
    <property type="entry name" value="WD40_PAC1"/>
</dbReference>
<dbReference type="InterPro" id="IPR015943">
    <property type="entry name" value="WD40/YVTN_repeat-like_dom_sf"/>
</dbReference>
<evidence type="ECO:0000256" key="1">
    <source>
        <dbReference type="ARBA" id="ARBA00022574"/>
    </source>
</evidence>
<feature type="domain" description="APAF-1 helical" evidence="5">
    <location>
        <begin position="417"/>
        <end position="523"/>
    </location>
</feature>
<feature type="repeat" description="WD" evidence="3">
    <location>
        <begin position="647"/>
        <end position="688"/>
    </location>
</feature>
<dbReference type="SUPFAM" id="SSF50978">
    <property type="entry name" value="WD40 repeat-like"/>
    <property type="match status" value="2"/>
</dbReference>
<dbReference type="STRING" id="571913.VV02_03420"/>
<dbReference type="InterPro" id="IPR027417">
    <property type="entry name" value="P-loop_NTPase"/>
</dbReference>
<dbReference type="InterPro" id="IPR036388">
    <property type="entry name" value="WH-like_DNA-bd_sf"/>
</dbReference>
<dbReference type="KEGG" id="lmoi:VV02_03420"/>
<reference evidence="6 7" key="1">
    <citation type="submission" date="2015-03" db="EMBL/GenBank/DDBJ databases">
        <title>Luteipulveratus halotolerans sp. nov., a novel actinobacterium (Dermacoccaceae) from Sarawak, Malaysia.</title>
        <authorList>
            <person name="Juboi H."/>
            <person name="Basik A."/>
            <person name="Shamsul S.S."/>
            <person name="Arnold P."/>
            <person name="Schmitt E.K."/>
            <person name="Sanglier J.-J."/>
            <person name="Yeo T."/>
        </authorList>
    </citation>
    <scope>NUCLEOTIDE SEQUENCE [LARGE SCALE GENOMIC DNA]</scope>
    <source>
        <strain evidence="6 7">MN07-A0370</strain>
    </source>
</reference>
<protein>
    <submittedName>
        <fullName evidence="6">Uncharacterized protein</fullName>
    </submittedName>
</protein>
<dbReference type="GO" id="GO:0005829">
    <property type="term" value="C:cytosol"/>
    <property type="evidence" value="ECO:0007669"/>
    <property type="project" value="UniProtKB-ARBA"/>
</dbReference>
<evidence type="ECO:0000313" key="7">
    <source>
        <dbReference type="Proteomes" id="UP000066480"/>
    </source>
</evidence>
<feature type="repeat" description="WD" evidence="3">
    <location>
        <begin position="605"/>
        <end position="646"/>
    </location>
</feature>
<dbReference type="Pfam" id="PF00400">
    <property type="entry name" value="WD40"/>
    <property type="match status" value="7"/>
</dbReference>
<dbReference type="Gene3D" id="3.40.50.300">
    <property type="entry name" value="P-loop containing nucleotide triphosphate hydrolases"/>
    <property type="match status" value="1"/>
</dbReference>
<dbReference type="SMART" id="SM00320">
    <property type="entry name" value="WD40"/>
    <property type="match status" value="12"/>
</dbReference>
<dbReference type="PROSITE" id="PS50294">
    <property type="entry name" value="WD_REPEATS_REGION"/>
    <property type="match status" value="6"/>
</dbReference>
<sequence length="1145" mass="121941">MSVRTFAQYLGVSDRAVSKWESGDGARTPGPDSQAILDTAYTRADDAARDRFWDSLTPDARPDTPTSIGLAMVPDLEPSMIARDDELQTLVRMLDEASNASGAQVITVAGPGGFGKTTLATQTVHDDQVLDLFPEILWVETGEECSAARLTHLITDLCFHLDGTRPQLSDPEQAGFHLARVIGDRRLLMVVDNVWSGADLAPFLLGAPNCVRLVTTRNLRVTPTTARILRLGPMGSAEVIELLQRTIPSASAPALRPLIELCGGWPLLANLVGASVSSDVVAGASAGTALRIARDALQAHGPQAFDIWDADQRTAAISHVISTSLRALDDGVRLSGAEGLSERYASLAAFPPSMPIPLDVLARWWGHAYGWSSVVVRQFCKVLADRSLISAYRADVEAIVLHDVFRAYLLGEVGESLPDLHRSLLAAIELPSGWSAMPRDRTYEWANMTFHLSQAHEHQALATLLSDPEYVTAKASVCGAQALRADHDLLMSVDGDTDDDVLDRARFLTSQGYLLHGQRSEPDMASTLLIATLRNGKKPDGTFLDVLRGTGVSVPWATAPEDRELPGHVGTVVSVAAREDLLVSGGEDGVVRVWDLSTKSLIRTLPGHTGWVHAVAISPDGNLIASAGEDSAIRLWSTTNGTHVGVLPGHDKRIRTLTFLHHSSHLASGAEDGLIRVWDLTTSTLARQATTRGVGIWSLSVSSDDELVAVSGEDEYVRLLDLHTGDLLDERASHRSWVRSVAFIPGQSVLVSASADGTARTWKTDARRLEPVAILDADGERLRAVTTWHGQIVTAGENATITRHTTPPSQVRMPAGVNWIRTIATTNGGIVAGCEDGGLRLWQHDGTGSLETLASGRSTVWSSAFAERGQTVALGRADGTVRLHNPTTGQEHSRLAAGHGRVWALAAAGPYLAAACGDGRLRVWRGSTQTLELNIDVELTWDVAITRDGTLMAASDTNGHVRVWSLPDGHLRWDHAANAGRVRSLALSADADLVAAAGGDGVVRTWTLSTGEPHQAVSVPGWARTVAFDPKGSRLAVGAGNGDIYLHQVGQADADIVLGGHRGRVLMLGFAVDGSWLTSVAADGAVRRWSLDSDDPADACCVADVRVDASAQCAAFDATTASVVVGSANGIALLGFGVDEQGVHE</sequence>
<evidence type="ECO:0000256" key="3">
    <source>
        <dbReference type="PROSITE-ProRule" id="PRU00221"/>
    </source>
</evidence>
<evidence type="ECO:0000259" key="5">
    <source>
        <dbReference type="Pfam" id="PF17908"/>
    </source>
</evidence>
<proteinExistence type="predicted"/>
<feature type="repeat" description="WD" evidence="3">
    <location>
        <begin position="565"/>
        <end position="604"/>
    </location>
</feature>
<accession>A0A0K1JPG2</accession>
<dbReference type="SUPFAM" id="SSF52540">
    <property type="entry name" value="P-loop containing nucleoside triphosphate hydrolases"/>
    <property type="match status" value="1"/>
</dbReference>
<dbReference type="InterPro" id="IPR001680">
    <property type="entry name" value="WD40_rpt"/>
</dbReference>
<dbReference type="GO" id="GO:0043531">
    <property type="term" value="F:ADP binding"/>
    <property type="evidence" value="ECO:0007669"/>
    <property type="project" value="InterPro"/>
</dbReference>
<keyword evidence="2" id="KW-0677">Repeat</keyword>
<dbReference type="InterPro" id="IPR019775">
    <property type="entry name" value="WD40_repeat_CS"/>
</dbReference>
<feature type="repeat" description="WD" evidence="3">
    <location>
        <begin position="1058"/>
        <end position="1099"/>
    </location>
</feature>
<dbReference type="Gene3D" id="1.25.40.370">
    <property type="match status" value="1"/>
</dbReference>
<dbReference type="Pfam" id="PF00931">
    <property type="entry name" value="NB-ARC"/>
    <property type="match status" value="1"/>
</dbReference>
<dbReference type="PRINTS" id="PR00320">
    <property type="entry name" value="GPROTEINBRPT"/>
</dbReference>
<feature type="domain" description="NB-ARC" evidence="4">
    <location>
        <begin position="87"/>
        <end position="224"/>
    </location>
</feature>
<dbReference type="AlphaFoldDB" id="A0A0K1JPG2"/>
<dbReference type="Gene3D" id="1.10.10.10">
    <property type="entry name" value="Winged helix-like DNA-binding domain superfamily/Winged helix DNA-binding domain"/>
    <property type="match status" value="1"/>
</dbReference>
<gene>
    <name evidence="6" type="ORF">VV02_03420</name>
</gene>
<dbReference type="Pfam" id="PF17908">
    <property type="entry name" value="APAF1_C"/>
    <property type="match status" value="1"/>
</dbReference>
<keyword evidence="7" id="KW-1185">Reference proteome</keyword>
<feature type="repeat" description="WD" evidence="3">
    <location>
        <begin position="731"/>
        <end position="772"/>
    </location>
</feature>
<dbReference type="PROSITE" id="PS00678">
    <property type="entry name" value="WD_REPEATS_1"/>
    <property type="match status" value="2"/>
</dbReference>
<dbReference type="InterPro" id="IPR036322">
    <property type="entry name" value="WD40_repeat_dom_sf"/>
</dbReference>
<organism evidence="6 7">
    <name type="scientific">Luteipulveratus mongoliensis</name>
    <dbReference type="NCBI Taxonomy" id="571913"/>
    <lineage>
        <taxon>Bacteria</taxon>
        <taxon>Bacillati</taxon>
        <taxon>Actinomycetota</taxon>
        <taxon>Actinomycetes</taxon>
        <taxon>Micrococcales</taxon>
        <taxon>Dermacoccaceae</taxon>
        <taxon>Luteipulveratus</taxon>
    </lineage>
</organism>
<dbReference type="Gene3D" id="2.130.10.10">
    <property type="entry name" value="YVTN repeat-like/Quinoprotein amine dehydrogenase"/>
    <property type="match status" value="4"/>
</dbReference>
<evidence type="ECO:0000313" key="6">
    <source>
        <dbReference type="EMBL" id="AKU18601.1"/>
    </source>
</evidence>
<dbReference type="PRINTS" id="PR00364">
    <property type="entry name" value="DISEASERSIST"/>
</dbReference>